<proteinExistence type="predicted"/>
<gene>
    <name evidence="1" type="ORF">HJG60_010230</name>
</gene>
<comment type="caution">
    <text evidence="1">The sequence shown here is derived from an EMBL/GenBank/DDBJ whole genome shotgun (WGS) entry which is preliminary data.</text>
</comment>
<reference evidence="1 2" key="1">
    <citation type="journal article" date="2020" name="Nature">
        <title>Six reference-quality genomes reveal evolution of bat adaptations.</title>
        <authorList>
            <person name="Jebb D."/>
            <person name="Huang Z."/>
            <person name="Pippel M."/>
            <person name="Hughes G.M."/>
            <person name="Lavrichenko K."/>
            <person name="Devanna P."/>
            <person name="Winkler S."/>
            <person name="Jermiin L.S."/>
            <person name="Skirmuntt E.C."/>
            <person name="Katzourakis A."/>
            <person name="Burkitt-Gray L."/>
            <person name="Ray D.A."/>
            <person name="Sullivan K.A.M."/>
            <person name="Roscito J.G."/>
            <person name="Kirilenko B.M."/>
            <person name="Davalos L.M."/>
            <person name="Corthals A.P."/>
            <person name="Power M.L."/>
            <person name="Jones G."/>
            <person name="Ransome R.D."/>
            <person name="Dechmann D.K.N."/>
            <person name="Locatelli A.G."/>
            <person name="Puechmaille S.J."/>
            <person name="Fedrigo O."/>
            <person name="Jarvis E.D."/>
            <person name="Hiller M."/>
            <person name="Vernes S.C."/>
            <person name="Myers E.W."/>
            <person name="Teeling E.C."/>
        </authorList>
    </citation>
    <scope>NUCLEOTIDE SEQUENCE [LARGE SCALE GENOMIC DNA]</scope>
    <source>
        <strain evidence="1">Bat1K_MPI-CBG_1</strain>
    </source>
</reference>
<name>A0A834AWB7_9CHIR</name>
<evidence type="ECO:0000313" key="2">
    <source>
        <dbReference type="Proteomes" id="UP000664940"/>
    </source>
</evidence>
<dbReference type="Proteomes" id="UP000664940">
    <property type="component" value="Unassembled WGS sequence"/>
</dbReference>
<accession>A0A834AWB7</accession>
<organism evidence="1 2">
    <name type="scientific">Phyllostomus discolor</name>
    <name type="common">pale spear-nosed bat</name>
    <dbReference type="NCBI Taxonomy" id="89673"/>
    <lineage>
        <taxon>Eukaryota</taxon>
        <taxon>Metazoa</taxon>
        <taxon>Chordata</taxon>
        <taxon>Craniata</taxon>
        <taxon>Vertebrata</taxon>
        <taxon>Euteleostomi</taxon>
        <taxon>Mammalia</taxon>
        <taxon>Eutheria</taxon>
        <taxon>Laurasiatheria</taxon>
        <taxon>Chiroptera</taxon>
        <taxon>Yangochiroptera</taxon>
        <taxon>Phyllostomidae</taxon>
        <taxon>Phyllostominae</taxon>
        <taxon>Phyllostomus</taxon>
    </lineage>
</organism>
<dbReference type="AlphaFoldDB" id="A0A834AWB7"/>
<sequence length="199" mass="21968">MANPIPSSPPVGQRARWRGEAPPLALCSRVLLRTVSGGTRESRLPLSALRAAVSALEPRAGNHRTSRSAVYPVVQHSLQPLVPGTQPAFHSRVWTPFRLSAFWCHLFETRQSCTYLPISMPKYPEVNQPGSFSSCSLGTWKLQIWKGQPPAYICFFTFPLGRHLETPHIHTSGVTSELKPLSNSPLGKPLTRTLPSLVI</sequence>
<evidence type="ECO:0000313" key="1">
    <source>
        <dbReference type="EMBL" id="KAF6119844.1"/>
    </source>
</evidence>
<dbReference type="EMBL" id="JABVXQ010000003">
    <property type="protein sequence ID" value="KAF6119844.1"/>
    <property type="molecule type" value="Genomic_DNA"/>
</dbReference>
<protein>
    <submittedName>
        <fullName evidence="1">Uncharacterized protein</fullName>
    </submittedName>
</protein>